<proteinExistence type="predicted"/>
<keyword evidence="2" id="KW-0489">Methyltransferase</keyword>
<feature type="region of interest" description="Disordered" evidence="1">
    <location>
        <begin position="21"/>
        <end position="47"/>
    </location>
</feature>
<reference evidence="2 3" key="1">
    <citation type="submission" date="2019-02" db="EMBL/GenBank/DDBJ databases">
        <title>Sequencing the genomes of 1000 actinobacteria strains.</title>
        <authorList>
            <person name="Klenk H.-P."/>
        </authorList>
    </citation>
    <scope>NUCLEOTIDE SEQUENCE [LARGE SCALE GENOMIC DNA]</scope>
    <source>
        <strain evidence="2 3">DSM 45162</strain>
    </source>
</reference>
<feature type="compositionally biased region" description="Pro residues" evidence="1">
    <location>
        <begin position="24"/>
        <end position="46"/>
    </location>
</feature>
<sequence>MSLRRTANSYLRRLTGYEVRKFRPPAPKPAAKPKPPPAKPKPPQPPTLHDFTKLSVLLEVAPTDLLVALGWPVDDVAKVVDEFDQLTDELKQRYTERETLFPERWGVERGTGLTLYGLARLLKPKTVVETGIADGRSSFMILSALDRNEQGTLYSFDVRPDAGSLVKGHPRWRQTVSDAKDPRRSFTEVVDGLDTIDLFLHDSDHGYPNQMFEYESAWPKIPSGGVLASDDVDLTKAYVDFATKIGARPHFLFDRRKILGAIRREAA</sequence>
<keyword evidence="2" id="KW-0808">Transferase</keyword>
<evidence type="ECO:0000313" key="3">
    <source>
        <dbReference type="Proteomes" id="UP000292564"/>
    </source>
</evidence>
<dbReference type="AlphaFoldDB" id="A0A4Q7ZII0"/>
<protein>
    <submittedName>
        <fullName evidence="2">Putative O-methyltransferase YrrM</fullName>
    </submittedName>
</protein>
<comment type="caution">
    <text evidence="2">The sequence shown here is derived from an EMBL/GenBank/DDBJ whole genome shotgun (WGS) entry which is preliminary data.</text>
</comment>
<dbReference type="SUPFAM" id="SSF53335">
    <property type="entry name" value="S-adenosyl-L-methionine-dependent methyltransferases"/>
    <property type="match status" value="1"/>
</dbReference>
<name>A0A4Q7ZII0_9ACTN</name>
<dbReference type="Proteomes" id="UP000292564">
    <property type="component" value="Unassembled WGS sequence"/>
</dbReference>
<organism evidence="2 3">
    <name type="scientific">Krasilnikovia cinnamomea</name>
    <dbReference type="NCBI Taxonomy" id="349313"/>
    <lineage>
        <taxon>Bacteria</taxon>
        <taxon>Bacillati</taxon>
        <taxon>Actinomycetota</taxon>
        <taxon>Actinomycetes</taxon>
        <taxon>Micromonosporales</taxon>
        <taxon>Micromonosporaceae</taxon>
        <taxon>Krasilnikovia</taxon>
    </lineage>
</organism>
<dbReference type="GO" id="GO:0032259">
    <property type="term" value="P:methylation"/>
    <property type="evidence" value="ECO:0007669"/>
    <property type="project" value="UniProtKB-KW"/>
</dbReference>
<evidence type="ECO:0000313" key="2">
    <source>
        <dbReference type="EMBL" id="RZU50274.1"/>
    </source>
</evidence>
<accession>A0A4Q7ZII0</accession>
<keyword evidence="3" id="KW-1185">Reference proteome</keyword>
<dbReference type="GO" id="GO:0008168">
    <property type="term" value="F:methyltransferase activity"/>
    <property type="evidence" value="ECO:0007669"/>
    <property type="project" value="UniProtKB-KW"/>
</dbReference>
<dbReference type="Gene3D" id="3.40.50.150">
    <property type="entry name" value="Vaccinia Virus protein VP39"/>
    <property type="match status" value="1"/>
</dbReference>
<dbReference type="EMBL" id="SHKY01000001">
    <property type="protein sequence ID" value="RZU50274.1"/>
    <property type="molecule type" value="Genomic_DNA"/>
</dbReference>
<dbReference type="Pfam" id="PF13578">
    <property type="entry name" value="Methyltransf_24"/>
    <property type="match status" value="1"/>
</dbReference>
<dbReference type="OrthoDB" id="9799672at2"/>
<gene>
    <name evidence="2" type="ORF">EV385_2041</name>
</gene>
<dbReference type="RefSeq" id="WP_130509232.1">
    <property type="nucleotide sequence ID" value="NZ_SHKY01000001.1"/>
</dbReference>
<dbReference type="InterPro" id="IPR029063">
    <property type="entry name" value="SAM-dependent_MTases_sf"/>
</dbReference>
<evidence type="ECO:0000256" key="1">
    <source>
        <dbReference type="SAM" id="MobiDB-lite"/>
    </source>
</evidence>